<gene>
    <name evidence="1" type="ORF">METZ01_LOCUS424152</name>
</gene>
<protein>
    <submittedName>
        <fullName evidence="1">Uncharacterized protein</fullName>
    </submittedName>
</protein>
<dbReference type="InterPro" id="IPR050378">
    <property type="entry name" value="Metallo-dep_Hydrolases_sf"/>
</dbReference>
<dbReference type="AlphaFoldDB" id="A0A382XLX0"/>
<dbReference type="PANTHER" id="PTHR11647:SF1">
    <property type="entry name" value="COLLAPSIN RESPONSE MEDIATOR PROTEIN"/>
    <property type="match status" value="1"/>
</dbReference>
<proteinExistence type="predicted"/>
<organism evidence="1">
    <name type="scientific">marine metagenome</name>
    <dbReference type="NCBI Taxonomy" id="408172"/>
    <lineage>
        <taxon>unclassified sequences</taxon>
        <taxon>metagenomes</taxon>
        <taxon>ecological metagenomes</taxon>
    </lineage>
</organism>
<dbReference type="GO" id="GO:0005829">
    <property type="term" value="C:cytosol"/>
    <property type="evidence" value="ECO:0007669"/>
    <property type="project" value="TreeGrafter"/>
</dbReference>
<dbReference type="Gene3D" id="3.20.20.140">
    <property type="entry name" value="Metal-dependent hydrolases"/>
    <property type="match status" value="1"/>
</dbReference>
<sequence length="138" mass="15056">MKKYDLLIKNGMVHTAVDSFESEIGVSEGKITAMGQNLGHAERVIDAKGMLVLPGGIDAHCHIEQESSTRIMTADDFYSGSVSAAFGGNTTFLPFAAQHRGQRLRDVVDNARERARNKAVIDYGLHLIISDPTQNVLE</sequence>
<dbReference type="Gene3D" id="2.30.40.10">
    <property type="entry name" value="Urease, subunit C, domain 1"/>
    <property type="match status" value="1"/>
</dbReference>
<accession>A0A382XLX0</accession>
<dbReference type="GO" id="GO:0016812">
    <property type="term" value="F:hydrolase activity, acting on carbon-nitrogen (but not peptide) bonds, in cyclic amides"/>
    <property type="evidence" value="ECO:0007669"/>
    <property type="project" value="TreeGrafter"/>
</dbReference>
<dbReference type="EMBL" id="UINC01168323">
    <property type="protein sequence ID" value="SVD71298.1"/>
    <property type="molecule type" value="Genomic_DNA"/>
</dbReference>
<dbReference type="SUPFAM" id="SSF51338">
    <property type="entry name" value="Composite domain of metallo-dependent hydrolases"/>
    <property type="match status" value="1"/>
</dbReference>
<dbReference type="InterPro" id="IPR011059">
    <property type="entry name" value="Metal-dep_hydrolase_composite"/>
</dbReference>
<name>A0A382XLX0_9ZZZZ</name>
<evidence type="ECO:0000313" key="1">
    <source>
        <dbReference type="EMBL" id="SVD71298.1"/>
    </source>
</evidence>
<reference evidence="1" key="1">
    <citation type="submission" date="2018-05" db="EMBL/GenBank/DDBJ databases">
        <authorList>
            <person name="Lanie J.A."/>
            <person name="Ng W.-L."/>
            <person name="Kazmierczak K.M."/>
            <person name="Andrzejewski T.M."/>
            <person name="Davidsen T.M."/>
            <person name="Wayne K.J."/>
            <person name="Tettelin H."/>
            <person name="Glass J.I."/>
            <person name="Rusch D."/>
            <person name="Podicherti R."/>
            <person name="Tsui H.-C.T."/>
            <person name="Winkler M.E."/>
        </authorList>
    </citation>
    <scope>NUCLEOTIDE SEQUENCE</scope>
</reference>
<dbReference type="PANTHER" id="PTHR11647">
    <property type="entry name" value="HYDRANTOINASE/DIHYDROPYRIMIDINASE FAMILY MEMBER"/>
    <property type="match status" value="1"/>
</dbReference>
<feature type="non-terminal residue" evidence="1">
    <location>
        <position position="138"/>
    </location>
</feature>